<comment type="subcellular location">
    <subcellularLocation>
        <location evidence="1">Membrane</location>
        <topology evidence="1">Multi-pass membrane protein</topology>
    </subcellularLocation>
</comment>
<dbReference type="PANTHER" id="PTHR12300">
    <property type="entry name" value="HVA22-LIKE PROTEINS"/>
    <property type="match status" value="1"/>
</dbReference>
<dbReference type="EMBL" id="VJMH01001303">
    <property type="protein sequence ID" value="KAF0712359.1"/>
    <property type="molecule type" value="Genomic_DNA"/>
</dbReference>
<comment type="similarity">
    <text evidence="1">Belongs to the DP1 family.</text>
</comment>
<accession>A0A485KID4</accession>
<evidence type="ECO:0000256" key="1">
    <source>
        <dbReference type="RuleBase" id="RU362006"/>
    </source>
</evidence>
<keyword evidence="6" id="KW-1185">Reference proteome</keyword>
<proteinExistence type="inferred from homology"/>
<dbReference type="AlphaFoldDB" id="A0A485KID4"/>
<dbReference type="GO" id="GO:0016020">
    <property type="term" value="C:membrane"/>
    <property type="evidence" value="ECO:0007669"/>
    <property type="project" value="UniProtKB-SubCell"/>
</dbReference>
<reference evidence="5 6" key="1">
    <citation type="submission" date="2019-03" db="EMBL/GenBank/DDBJ databases">
        <authorList>
            <person name="Gaulin E."/>
            <person name="Dumas B."/>
        </authorList>
    </citation>
    <scope>NUCLEOTIDE SEQUENCE [LARGE SCALE GENOMIC DNA]</scope>
    <source>
        <strain evidence="5">CBS 568.67</strain>
    </source>
</reference>
<name>A0A485KID4_9STRA</name>
<protein>
    <submittedName>
        <fullName evidence="4">Aste57867_4854 protein</fullName>
    </submittedName>
    <submittedName>
        <fullName evidence="5">Aste57867_7486 protein</fullName>
    </submittedName>
</protein>
<dbReference type="EMBL" id="VJMH01004080">
    <property type="protein sequence ID" value="KAF0703867.1"/>
    <property type="molecule type" value="Genomic_DNA"/>
</dbReference>
<dbReference type="Pfam" id="PF03134">
    <property type="entry name" value="TB2_DP1_HVA22"/>
    <property type="match status" value="1"/>
</dbReference>
<evidence type="ECO:0000313" key="5">
    <source>
        <dbReference type="EMBL" id="VFT84396.1"/>
    </source>
</evidence>
<evidence type="ECO:0000313" key="6">
    <source>
        <dbReference type="Proteomes" id="UP000332933"/>
    </source>
</evidence>
<evidence type="ECO:0000313" key="2">
    <source>
        <dbReference type="EMBL" id="KAF0703867.1"/>
    </source>
</evidence>
<dbReference type="OrthoDB" id="434647at2759"/>
<dbReference type="Proteomes" id="UP000332933">
    <property type="component" value="Unassembled WGS sequence"/>
</dbReference>
<organism evidence="5 6">
    <name type="scientific">Aphanomyces stellatus</name>
    <dbReference type="NCBI Taxonomy" id="120398"/>
    <lineage>
        <taxon>Eukaryota</taxon>
        <taxon>Sar</taxon>
        <taxon>Stramenopiles</taxon>
        <taxon>Oomycota</taxon>
        <taxon>Saprolegniomycetes</taxon>
        <taxon>Saprolegniales</taxon>
        <taxon>Verrucalvaceae</taxon>
        <taxon>Aphanomyces</taxon>
    </lineage>
</organism>
<reference evidence="2" key="2">
    <citation type="submission" date="2019-06" db="EMBL/GenBank/DDBJ databases">
        <title>Genomics analysis of Aphanomyces spp. identifies a new class of oomycete effector associated with host adaptation.</title>
        <authorList>
            <person name="Gaulin E."/>
        </authorList>
    </citation>
    <scope>NUCLEOTIDE SEQUENCE</scope>
    <source>
        <strain evidence="2">CBS 578.67</strain>
    </source>
</reference>
<gene>
    <name evidence="5" type="primary">Aste57867_7486</name>
    <name evidence="4" type="synonym">Aste57867_4854</name>
    <name evidence="3" type="ORF">As57867_004841</name>
    <name evidence="2" type="ORF">As57867_007460</name>
    <name evidence="4" type="ORF">ASTE57867_4854</name>
    <name evidence="5" type="ORF">ASTE57867_7486</name>
</gene>
<dbReference type="EMBL" id="CAADRA010004092">
    <property type="protein sequence ID" value="VFT84396.1"/>
    <property type="molecule type" value="Genomic_DNA"/>
</dbReference>
<dbReference type="EMBL" id="CAADRA010001303">
    <property type="protein sequence ID" value="VFT81947.1"/>
    <property type="molecule type" value="Genomic_DNA"/>
</dbReference>
<dbReference type="InterPro" id="IPR004345">
    <property type="entry name" value="TB2_DP1_HVA22"/>
</dbReference>
<evidence type="ECO:0000313" key="3">
    <source>
        <dbReference type="EMBL" id="KAF0712359.1"/>
    </source>
</evidence>
<sequence length="147" mass="16663">MLVGRFLSRTIYNLVGHAYPIYMSVQAAKKENSTDEHIQWVVFWTVNACFGVFEIFVDFLGNYIPFYYEAKVCMIAWLALPQFHGLSTLAGLDGQSNISLSNEIGHVLLLQQLGMLTLKLFFMASQPSCPYVLFSLDRTIEISIHTS</sequence>
<evidence type="ECO:0000313" key="4">
    <source>
        <dbReference type="EMBL" id="VFT81947.1"/>
    </source>
</evidence>